<dbReference type="InterPro" id="IPR011213">
    <property type="entry name" value="NMN_biosyn"/>
</dbReference>
<protein>
    <submittedName>
        <fullName evidence="3">Uncharacterized conserved protein</fullName>
    </submittedName>
</protein>
<dbReference type="Gene3D" id="1.10.10.10">
    <property type="entry name" value="Winged helix-like DNA-binding domain superfamily/Winged helix DNA-binding domain"/>
    <property type="match status" value="1"/>
</dbReference>
<dbReference type="SUPFAM" id="SSF46785">
    <property type="entry name" value="Winged helix' DNA-binding domain"/>
    <property type="match status" value="1"/>
</dbReference>
<accession>A0A1I5EC10</accession>
<gene>
    <name evidence="3" type="ORF">SAMN04488056_103124</name>
</gene>
<organism evidence="3 4">
    <name type="scientific">Cohaesibacter marisflavi</name>
    <dbReference type="NCBI Taxonomy" id="655353"/>
    <lineage>
        <taxon>Bacteria</taxon>
        <taxon>Pseudomonadati</taxon>
        <taxon>Pseudomonadota</taxon>
        <taxon>Alphaproteobacteria</taxon>
        <taxon>Hyphomicrobiales</taxon>
        <taxon>Cohaesibacteraceae</taxon>
    </lineage>
</organism>
<dbReference type="InterPro" id="IPR036390">
    <property type="entry name" value="WH_DNA-bd_sf"/>
</dbReference>
<name>A0A1I5EC10_9HYPH</name>
<evidence type="ECO:0000313" key="3">
    <source>
        <dbReference type="EMBL" id="SFO09042.1"/>
    </source>
</evidence>
<dbReference type="Pfam" id="PF21906">
    <property type="entry name" value="WHD_NrtR"/>
    <property type="match status" value="1"/>
</dbReference>
<dbReference type="SUPFAM" id="SSF55811">
    <property type="entry name" value="Nudix"/>
    <property type="match status" value="1"/>
</dbReference>
<feature type="region of interest" description="Disordered" evidence="1">
    <location>
        <begin position="43"/>
        <end position="81"/>
    </location>
</feature>
<dbReference type="STRING" id="655353.SAMN04488056_103124"/>
<proteinExistence type="predicted"/>
<dbReference type="AlphaFoldDB" id="A0A1I5EC10"/>
<dbReference type="InterPro" id="IPR036388">
    <property type="entry name" value="WH-like_DNA-bd_sf"/>
</dbReference>
<feature type="domain" description="NrtR DNA-binding winged helix" evidence="2">
    <location>
        <begin position="285"/>
        <end position="345"/>
    </location>
</feature>
<evidence type="ECO:0000259" key="2">
    <source>
        <dbReference type="Pfam" id="PF21906"/>
    </source>
</evidence>
<reference evidence="3 4" key="1">
    <citation type="submission" date="2016-10" db="EMBL/GenBank/DDBJ databases">
        <authorList>
            <person name="de Groot N.N."/>
        </authorList>
    </citation>
    <scope>NUCLEOTIDE SEQUENCE [LARGE SCALE GENOMIC DNA]</scope>
    <source>
        <strain evidence="3 4">CGMCC 1.9157</strain>
    </source>
</reference>
<dbReference type="Gene3D" id="3.90.79.10">
    <property type="entry name" value="Nucleoside Triphosphate Pyrophosphohydrolase"/>
    <property type="match status" value="1"/>
</dbReference>
<keyword evidence="4" id="KW-1185">Reference proteome</keyword>
<evidence type="ECO:0000313" key="4">
    <source>
        <dbReference type="Proteomes" id="UP000199236"/>
    </source>
</evidence>
<dbReference type="EMBL" id="FOVR01000003">
    <property type="protein sequence ID" value="SFO09042.1"/>
    <property type="molecule type" value="Genomic_DNA"/>
</dbReference>
<dbReference type="FunFam" id="1.10.10.10:FF:000611">
    <property type="entry name" value="Transcriptional repressor of nicotinamide riboside utilization NrtR"/>
    <property type="match status" value="1"/>
</dbReference>
<dbReference type="InterPro" id="IPR015797">
    <property type="entry name" value="NUDIX_hydrolase-like_dom_sf"/>
</dbReference>
<evidence type="ECO:0000256" key="1">
    <source>
        <dbReference type="SAM" id="MobiDB-lite"/>
    </source>
</evidence>
<dbReference type="CDD" id="cd18873">
    <property type="entry name" value="NUDIX_NadM_like"/>
    <property type="match status" value="1"/>
</dbReference>
<dbReference type="PIRSF" id="PIRSF019423">
    <property type="entry name" value="NMN_biosyn"/>
    <property type="match status" value="1"/>
</dbReference>
<dbReference type="Proteomes" id="UP000199236">
    <property type="component" value="Unassembled WGS sequence"/>
</dbReference>
<sequence length="369" mass="41447">MDQETDNASMVSISVGLNAAITAVRDLTPVVLEVHLPQTMHHKPGSSFADLTPDPAPSSPKAPNSANRPYDSQASLPFGPFDPTRHRTLEAGLRGWVRRQTGLRLGYVEQLYTFGDRGRRMEAHESDIHEVSIGYLALTQLAEATEDGPGGQLEQFGGRWRSWYSHFPWEDWRDDRPALLDAQLIPALRKWAAVAPDDGNKPLSPMQRLRLSFGIDGAVWDEERVLERYELLYEAGLVPEHYRDRGIAPSPDALLFGQPMQMDHRRILATAISRLRSKLKYRPVIFELLQDSFTLTQLQETVEAISGRHLHKQNFRRLVEQGQLVEPTGATSTRTGGRPAKLYRFRRSVLVERPAPGLRVGGSSKMDAS</sequence>
<dbReference type="InterPro" id="IPR054105">
    <property type="entry name" value="WHD_NrtR"/>
</dbReference>
<dbReference type="OrthoDB" id="9786141at2"/>